<protein>
    <recommendedName>
        <fullName evidence="3">Lipoprotein</fullName>
    </recommendedName>
</protein>
<dbReference type="EMBL" id="CP157948">
    <property type="protein sequence ID" value="XBS88902.1"/>
    <property type="molecule type" value="Genomic_DNA"/>
</dbReference>
<feature type="signal peptide" evidence="1">
    <location>
        <begin position="1"/>
        <end position="21"/>
    </location>
</feature>
<accession>A0AAU7QHL9</accession>
<dbReference type="RefSeq" id="WP_007806155.1">
    <property type="nucleotide sequence ID" value="NZ_CP157948.1"/>
</dbReference>
<name>A0AAU7QHL9_9GAMM</name>
<proteinExistence type="predicted"/>
<gene>
    <name evidence="2" type="ORF">ABNK63_10855</name>
</gene>
<sequence>MKKTSLLVALPAVALSGLLLTGCGAFRSHKAWETALQEAPLEVPPTLDRPSTTEALVIPPPGGNQPTANGATARVGSSNGQISDGFVVADGADNVYRRVGQALEGGNLGEVIAHDDAAHSYTLNVSDAVAQQKKKGFFGRMFGRDKSSAVQAPGAGSHQVQVSINTSGASGSEVRATGNPAAVGKVVDTLKSRLGG</sequence>
<reference evidence="2" key="1">
    <citation type="submission" date="2024-06" db="EMBL/GenBank/DDBJ databases">
        <authorList>
            <person name="Sun Y."/>
        </authorList>
    </citation>
    <scope>NUCLEOTIDE SEQUENCE</scope>
    <source>
        <strain evidence="2">IGA1.0</strain>
    </source>
</reference>
<evidence type="ECO:0000313" key="2">
    <source>
        <dbReference type="EMBL" id="XBS88902.1"/>
    </source>
</evidence>
<evidence type="ECO:0008006" key="3">
    <source>
        <dbReference type="Google" id="ProtNLM"/>
    </source>
</evidence>
<dbReference type="PROSITE" id="PS51257">
    <property type="entry name" value="PROKAR_LIPOPROTEIN"/>
    <property type="match status" value="1"/>
</dbReference>
<feature type="chain" id="PRO_5043605196" description="Lipoprotein" evidence="1">
    <location>
        <begin position="22"/>
        <end position="196"/>
    </location>
</feature>
<organism evidence="2">
    <name type="scientific">Rhodanobacter sp. IGA1.0</name>
    <dbReference type="NCBI Taxonomy" id="3158582"/>
    <lineage>
        <taxon>Bacteria</taxon>
        <taxon>Pseudomonadati</taxon>
        <taxon>Pseudomonadota</taxon>
        <taxon>Gammaproteobacteria</taxon>
        <taxon>Lysobacterales</taxon>
        <taxon>Rhodanobacteraceae</taxon>
        <taxon>Rhodanobacter</taxon>
    </lineage>
</organism>
<evidence type="ECO:0000256" key="1">
    <source>
        <dbReference type="SAM" id="SignalP"/>
    </source>
</evidence>
<dbReference type="AlphaFoldDB" id="A0AAU7QHL9"/>
<keyword evidence="1" id="KW-0732">Signal</keyword>